<keyword evidence="2" id="KW-0964">Secreted</keyword>
<reference evidence="5" key="1">
    <citation type="submission" date="2021-01" db="EMBL/GenBank/DDBJ databases">
        <authorList>
            <person name="Corre E."/>
            <person name="Pelletier E."/>
            <person name="Niang G."/>
            <person name="Scheremetjew M."/>
            <person name="Finn R."/>
            <person name="Kale V."/>
            <person name="Holt S."/>
            <person name="Cochrane G."/>
            <person name="Meng A."/>
            <person name="Brown T."/>
            <person name="Cohen L."/>
        </authorList>
    </citation>
    <scope>NUCLEOTIDE SEQUENCE</scope>
    <source>
        <strain evidence="5">CCMP 410</strain>
    </source>
</reference>
<dbReference type="InterPro" id="IPR033764">
    <property type="entry name" value="Sdr_B"/>
</dbReference>
<feature type="domain" description="SD-repeat containing protein B" evidence="4">
    <location>
        <begin position="335"/>
        <end position="451"/>
    </location>
</feature>
<organism evidence="5">
    <name type="scientific">Grammatophora oceanica</name>
    <dbReference type="NCBI Taxonomy" id="210454"/>
    <lineage>
        <taxon>Eukaryota</taxon>
        <taxon>Sar</taxon>
        <taxon>Stramenopiles</taxon>
        <taxon>Ochrophyta</taxon>
        <taxon>Bacillariophyta</taxon>
        <taxon>Fragilariophyceae</taxon>
        <taxon>Fragilariophycidae</taxon>
        <taxon>Rhabdonematales</taxon>
        <taxon>Grammatophoraceae</taxon>
        <taxon>Grammatophora</taxon>
    </lineage>
</organism>
<dbReference type="Pfam" id="PF17210">
    <property type="entry name" value="SdrD_B"/>
    <property type="match status" value="1"/>
</dbReference>
<dbReference type="EMBL" id="HBGK01005928">
    <property type="protein sequence ID" value="CAD9274199.1"/>
    <property type="molecule type" value="Transcribed_RNA"/>
</dbReference>
<dbReference type="InterPro" id="IPR013783">
    <property type="entry name" value="Ig-like_fold"/>
</dbReference>
<dbReference type="Gene3D" id="2.60.40.10">
    <property type="entry name" value="Immunoglobulins"/>
    <property type="match status" value="1"/>
</dbReference>
<dbReference type="AlphaFoldDB" id="A0A7S1UP15"/>
<dbReference type="SUPFAM" id="SSF117074">
    <property type="entry name" value="Hypothetical protein PA1324"/>
    <property type="match status" value="1"/>
</dbReference>
<evidence type="ECO:0000256" key="2">
    <source>
        <dbReference type="ARBA" id="ARBA00022525"/>
    </source>
</evidence>
<dbReference type="GO" id="GO:0005576">
    <property type="term" value="C:extracellular region"/>
    <property type="evidence" value="ECO:0007669"/>
    <property type="project" value="UniProtKB-SubCell"/>
</dbReference>
<keyword evidence="3" id="KW-0732">Signal</keyword>
<protein>
    <recommendedName>
        <fullName evidence="4">SD-repeat containing protein B domain-containing protein</fullName>
    </recommendedName>
</protein>
<name>A0A7S1UP15_9STRA</name>
<evidence type="ECO:0000256" key="3">
    <source>
        <dbReference type="ARBA" id="ARBA00022729"/>
    </source>
</evidence>
<evidence type="ECO:0000313" key="5">
    <source>
        <dbReference type="EMBL" id="CAD9274199.1"/>
    </source>
</evidence>
<proteinExistence type="predicted"/>
<evidence type="ECO:0000259" key="4">
    <source>
        <dbReference type="Pfam" id="PF17210"/>
    </source>
</evidence>
<gene>
    <name evidence="5" type="ORF">GOCE00092_LOCUS3107</name>
</gene>
<evidence type="ECO:0000256" key="1">
    <source>
        <dbReference type="ARBA" id="ARBA00004613"/>
    </source>
</evidence>
<sequence>MGDIDYDESTNSMYIVNLFDRSLYAIDNINPSVPPSSTDVEGPWLINDGITCSNGELRPFGIRLYEGFLYATGTCTGENAGSTKDDLALHIFRMDIENRAAGFTQVLSTALNYNRVTFAGPLEWRTWLYCDTYLAARYERPCVHPHASNIDFDKDGSMIIAIMDRNGNKGGPRNYPPVDDPSLGIVEDRDEGAMGDLVRACYVGGAFYFEGEPECPNDNPNPGSNYNVTENGPVGPNGGEYYVGDYGPDNPNQWGETAMGAAIYARDDEEVISIAMDPKSFFAGGLIWLDRETGQKLIGRNLYRNDPNEAGTLATFGKANGLGDLELFCQGHGIQVGNRVWADDNKDGIQDPGEPGLFDVKVKLWKDGVELTSTQTDANGNYYFSGLEPFSDYRLSVWQGQGSLSGYGATGANNGGNDAIDSDGVVSSGVADIYFTTGADNHNDHNFDFGFKLF</sequence>
<accession>A0A7S1UP15</accession>
<comment type="subcellular location">
    <subcellularLocation>
        <location evidence="1">Secreted</location>
    </subcellularLocation>
</comment>